<organism evidence="7 8">
    <name type="scientific">Sphingomonas morindae</name>
    <dbReference type="NCBI Taxonomy" id="1541170"/>
    <lineage>
        <taxon>Bacteria</taxon>
        <taxon>Pseudomonadati</taxon>
        <taxon>Pseudomonadota</taxon>
        <taxon>Alphaproteobacteria</taxon>
        <taxon>Sphingomonadales</taxon>
        <taxon>Sphingomonadaceae</taxon>
        <taxon>Sphingomonas</taxon>
    </lineage>
</organism>
<dbReference type="RefSeq" id="WP_252168788.1">
    <property type="nucleotide sequence ID" value="NZ_CP084931.1"/>
</dbReference>
<keyword evidence="4 5" id="KW-0119">Carbohydrate metabolism</keyword>
<feature type="chain" id="PRO_5047548002" description="Aldose 1-epimerase" evidence="6">
    <location>
        <begin position="22"/>
        <end position="376"/>
    </location>
</feature>
<dbReference type="Pfam" id="PF01263">
    <property type="entry name" value="Aldose_epim"/>
    <property type="match status" value="1"/>
</dbReference>
<reference evidence="7" key="1">
    <citation type="journal article" date="2022" name="Toxins">
        <title>Genomic Analysis of Sphingopyxis sp. USTB-05 for Biodegrading Cyanobacterial Hepatotoxins.</title>
        <authorList>
            <person name="Liu C."/>
            <person name="Xu Q."/>
            <person name="Zhao Z."/>
            <person name="Zhang H."/>
            <person name="Liu X."/>
            <person name="Yin C."/>
            <person name="Liu Y."/>
            <person name="Yan H."/>
        </authorList>
    </citation>
    <scope>NUCLEOTIDE SEQUENCE</scope>
    <source>
        <strain evidence="7">NBD5</strain>
    </source>
</reference>
<dbReference type="Proteomes" id="UP001056937">
    <property type="component" value="Chromosome 2"/>
</dbReference>
<protein>
    <recommendedName>
        <fullName evidence="5">Aldose 1-epimerase</fullName>
        <ecNumber evidence="5">5.1.3.3</ecNumber>
    </recommendedName>
</protein>
<proteinExistence type="inferred from homology"/>
<dbReference type="InterPro" id="IPR015443">
    <property type="entry name" value="Aldose_1-epimerase"/>
</dbReference>
<dbReference type="NCBIfam" id="NF008277">
    <property type="entry name" value="PRK11055.1"/>
    <property type="match status" value="1"/>
</dbReference>
<evidence type="ECO:0000256" key="2">
    <source>
        <dbReference type="ARBA" id="ARBA00006206"/>
    </source>
</evidence>
<dbReference type="PIRSF" id="PIRSF005096">
    <property type="entry name" value="GALM"/>
    <property type="match status" value="1"/>
</dbReference>
<dbReference type="PANTHER" id="PTHR10091">
    <property type="entry name" value="ALDOSE-1-EPIMERASE"/>
    <property type="match status" value="1"/>
</dbReference>
<evidence type="ECO:0000256" key="1">
    <source>
        <dbReference type="ARBA" id="ARBA00005028"/>
    </source>
</evidence>
<evidence type="ECO:0000256" key="5">
    <source>
        <dbReference type="PIRNR" id="PIRNR005096"/>
    </source>
</evidence>
<dbReference type="InterPro" id="IPR047215">
    <property type="entry name" value="Galactose_mutarotase-like"/>
</dbReference>
<dbReference type="PANTHER" id="PTHR10091:SF0">
    <property type="entry name" value="GALACTOSE MUTAROTASE"/>
    <property type="match status" value="1"/>
</dbReference>
<evidence type="ECO:0000256" key="4">
    <source>
        <dbReference type="ARBA" id="ARBA00023277"/>
    </source>
</evidence>
<sequence length="376" mass="39887">MIWKLATGAVAAAALAASASAGTVRRAPFGQLPDGRAVEAITLSDGAGRSATILTLGASVQALSVPDRAGHSADIVLGYDDLAGYLAKPNFFGATVGRVANRIAKGRFTLDGKSYQTPVNDGPNALHGGTKGFDKVLWTVIATSGGAQPSVTLRYVSPDGDQGYPGTLTATATYSLGADGTFDIVYRATTDRPTLVNLSNHTYWNLAGEGDPAGAMGLRMMIPATRFTPTDATAIPTGQLQPVAGTPFDFRTPTVIGLRVRDGRDTQLRYGRGYDHNWVVSATKPGAMQLMARVEDPASGRVMELSSDQPGLQFYSGNFLDGTITGKRGHIYREGDAIVLEPQMFPDTPNQPAFGSVRLDPGQTYENHIRYRFSAR</sequence>
<comment type="pathway">
    <text evidence="1 5">Carbohydrate metabolism; hexose metabolism.</text>
</comment>
<evidence type="ECO:0000256" key="6">
    <source>
        <dbReference type="SAM" id="SignalP"/>
    </source>
</evidence>
<evidence type="ECO:0000256" key="3">
    <source>
        <dbReference type="ARBA" id="ARBA00023235"/>
    </source>
</evidence>
<gene>
    <name evidence="7" type="ORF">LHA26_17555</name>
</gene>
<dbReference type="InterPro" id="IPR008183">
    <property type="entry name" value="Aldose_1/G6P_1-epimerase"/>
</dbReference>
<dbReference type="EC" id="5.1.3.3" evidence="5"/>
<comment type="similarity">
    <text evidence="2 5">Belongs to the aldose epimerase family.</text>
</comment>
<feature type="signal peptide" evidence="6">
    <location>
        <begin position="1"/>
        <end position="21"/>
    </location>
</feature>
<dbReference type="Gene3D" id="2.70.98.10">
    <property type="match status" value="1"/>
</dbReference>
<keyword evidence="3 5" id="KW-0413">Isomerase</keyword>
<evidence type="ECO:0000313" key="7">
    <source>
        <dbReference type="EMBL" id="USI74974.1"/>
    </source>
</evidence>
<dbReference type="InterPro" id="IPR011013">
    <property type="entry name" value="Gal_mutarotase_sf_dom"/>
</dbReference>
<dbReference type="EMBL" id="CP084931">
    <property type="protein sequence ID" value="USI74974.1"/>
    <property type="molecule type" value="Genomic_DNA"/>
</dbReference>
<accession>A0ABY4XDQ1</accession>
<keyword evidence="8" id="KW-1185">Reference proteome</keyword>
<keyword evidence="6" id="KW-0732">Signal</keyword>
<dbReference type="CDD" id="cd09019">
    <property type="entry name" value="galactose_mutarotase_like"/>
    <property type="match status" value="1"/>
</dbReference>
<name>A0ABY4XDQ1_9SPHN</name>
<evidence type="ECO:0000313" key="8">
    <source>
        <dbReference type="Proteomes" id="UP001056937"/>
    </source>
</evidence>
<dbReference type="SUPFAM" id="SSF74650">
    <property type="entry name" value="Galactose mutarotase-like"/>
    <property type="match status" value="1"/>
</dbReference>
<dbReference type="InterPro" id="IPR014718">
    <property type="entry name" value="GH-type_carb-bd"/>
</dbReference>
<comment type="catalytic activity">
    <reaction evidence="5">
        <text>alpha-D-glucose = beta-D-glucose</text>
        <dbReference type="Rhea" id="RHEA:10264"/>
        <dbReference type="ChEBI" id="CHEBI:15903"/>
        <dbReference type="ChEBI" id="CHEBI:17925"/>
        <dbReference type="EC" id="5.1.3.3"/>
    </reaction>
</comment>